<sequence>MQHAEEEVAATDDGPDEFKVLLAKQEVRIKELEGQVAEAAKTAEAADALRGVIEQVKARAADERAE</sequence>
<protein>
    <submittedName>
        <fullName evidence="1">Uncharacterized protein</fullName>
    </submittedName>
</protein>
<dbReference type="Proteomes" id="UP000361836">
    <property type="component" value="Unassembled WGS sequence"/>
</dbReference>
<keyword evidence="2" id="KW-1185">Reference proteome</keyword>
<dbReference type="EMBL" id="CABWIE010000030">
    <property type="protein sequence ID" value="VWM00418.1"/>
    <property type="molecule type" value="Genomic_DNA"/>
</dbReference>
<evidence type="ECO:0000313" key="2">
    <source>
        <dbReference type="Proteomes" id="UP000361836"/>
    </source>
</evidence>
<accession>A0A5K1IVH6</accession>
<name>A0A5K1IVH6_9ACTN</name>
<gene>
    <name evidence="1" type="ORF">KCJAJFAP_00928</name>
</gene>
<dbReference type="RefSeq" id="WP_117803216.1">
    <property type="nucleotide sequence ID" value="NZ_CAAKNU010000027.1"/>
</dbReference>
<organism evidence="1 2">
    <name type="scientific">Collinsella aerofaciens</name>
    <dbReference type="NCBI Taxonomy" id="74426"/>
    <lineage>
        <taxon>Bacteria</taxon>
        <taxon>Bacillati</taxon>
        <taxon>Actinomycetota</taxon>
        <taxon>Coriobacteriia</taxon>
        <taxon>Coriobacteriales</taxon>
        <taxon>Coriobacteriaceae</taxon>
        <taxon>Collinsella</taxon>
    </lineage>
</organism>
<proteinExistence type="predicted"/>
<evidence type="ECO:0000313" key="1">
    <source>
        <dbReference type="EMBL" id="VWM00418.1"/>
    </source>
</evidence>
<dbReference type="AlphaFoldDB" id="A0A5K1IVH6"/>
<reference evidence="1 2" key="1">
    <citation type="submission" date="2019-10" db="EMBL/GenBank/DDBJ databases">
        <authorList>
            <person name="Wolf R A."/>
        </authorList>
    </citation>
    <scope>NUCLEOTIDE SEQUENCE [LARGE SCALE GENOMIC DNA]</scope>
    <source>
        <strain evidence="1">Collinsella_aerofaciens_MC2</strain>
    </source>
</reference>